<evidence type="ECO:0000313" key="1">
    <source>
        <dbReference type="EMBL" id="OGG51799.1"/>
    </source>
</evidence>
<dbReference type="AlphaFoldDB" id="A0A1F6CRI4"/>
<gene>
    <name evidence="1" type="ORF">A3F84_20260</name>
</gene>
<evidence type="ECO:0000313" key="2">
    <source>
        <dbReference type="Proteomes" id="UP000178606"/>
    </source>
</evidence>
<sequence length="340" mass="37514">MGAEGEHHAGHRVIAGGEEFRDDNLYGHMIAAGITEVIEPISVGQSLGRRENYPLFASVCDWAHEQGGIAGWAHGGTLIKLFESLPIEAALGKLDFVENIQFNMFYGFMFWYRLLNCGLRLACTGGSDFPFSAALLAPWYPNLGLDRTYVQVAGEFTYRSWIDGIRHGRGFATNGPFLFLTVNGQPPGTELRFNTSEDCVLVEARAVCNYGLDCLEIVSNGEVVKHIEAKGGQTEVACAERVRLKGSAWFAARTRGRVAPETYGGVAPWILHAHTSPVYVLSGDEPIRVKADLTAMADYVRMVMEIYRRRGQFATDEQRRELMANCEGAIAFYESGVLEG</sequence>
<proteinExistence type="predicted"/>
<reference evidence="1 2" key="1">
    <citation type="journal article" date="2016" name="Nat. Commun.">
        <title>Thousands of microbial genomes shed light on interconnected biogeochemical processes in an aquifer system.</title>
        <authorList>
            <person name="Anantharaman K."/>
            <person name="Brown C.T."/>
            <person name="Hug L.A."/>
            <person name="Sharon I."/>
            <person name="Castelle C.J."/>
            <person name="Probst A.J."/>
            <person name="Thomas B.C."/>
            <person name="Singh A."/>
            <person name="Wilkins M.J."/>
            <person name="Karaoz U."/>
            <person name="Brodie E.L."/>
            <person name="Williams K.H."/>
            <person name="Hubbard S.S."/>
            <person name="Banfield J.F."/>
        </authorList>
    </citation>
    <scope>NUCLEOTIDE SEQUENCE [LARGE SCALE GENOMIC DNA]</scope>
    <source>
        <strain evidence="2">RIFCSPLOWO2_12_FULL_64_10</strain>
    </source>
</reference>
<dbReference type="SUPFAM" id="SSF89550">
    <property type="entry name" value="PHP domain-like"/>
    <property type="match status" value="1"/>
</dbReference>
<comment type="caution">
    <text evidence="1">The sequence shown here is derived from an EMBL/GenBank/DDBJ whole genome shotgun (WGS) entry which is preliminary data.</text>
</comment>
<protein>
    <submittedName>
        <fullName evidence="1">Uncharacterized protein</fullName>
    </submittedName>
</protein>
<dbReference type="InterPro" id="IPR016195">
    <property type="entry name" value="Pol/histidinol_Pase-like"/>
</dbReference>
<dbReference type="Proteomes" id="UP000178606">
    <property type="component" value="Unassembled WGS sequence"/>
</dbReference>
<dbReference type="EMBL" id="MFKF01000169">
    <property type="protein sequence ID" value="OGG51799.1"/>
    <property type="molecule type" value="Genomic_DNA"/>
</dbReference>
<accession>A0A1F6CRI4</accession>
<name>A0A1F6CRI4_HANXR</name>
<organism evidence="1 2">
    <name type="scientific">Handelsmanbacteria sp. (strain RIFCSPLOWO2_12_FULL_64_10)</name>
    <dbReference type="NCBI Taxonomy" id="1817868"/>
    <lineage>
        <taxon>Bacteria</taxon>
        <taxon>Candidatus Handelsmaniibacteriota</taxon>
    </lineage>
</organism>
<dbReference type="Gene3D" id="3.20.20.140">
    <property type="entry name" value="Metal-dependent hydrolases"/>
    <property type="match status" value="1"/>
</dbReference>
<dbReference type="NCBIfam" id="NF038032">
    <property type="entry name" value="CehA_McbA_metalo"/>
    <property type="match status" value="1"/>
</dbReference>